<evidence type="ECO:0000313" key="1">
    <source>
        <dbReference type="EMBL" id="RAH64659.1"/>
    </source>
</evidence>
<proteinExistence type="predicted"/>
<dbReference type="EMBL" id="KZ825008">
    <property type="protein sequence ID" value="RAH64659.1"/>
    <property type="molecule type" value="Genomic_DNA"/>
</dbReference>
<evidence type="ECO:0000313" key="2">
    <source>
        <dbReference type="Proteomes" id="UP000249661"/>
    </source>
</evidence>
<accession>A0ACD1GTR6</accession>
<protein>
    <submittedName>
        <fullName evidence="1">Uncharacterized protein</fullName>
    </submittedName>
</protein>
<organism evidence="1 2">
    <name type="scientific">Aspergillus aculeatinus CBS 121060</name>
    <dbReference type="NCBI Taxonomy" id="1448322"/>
    <lineage>
        <taxon>Eukaryota</taxon>
        <taxon>Fungi</taxon>
        <taxon>Dikarya</taxon>
        <taxon>Ascomycota</taxon>
        <taxon>Pezizomycotina</taxon>
        <taxon>Eurotiomycetes</taxon>
        <taxon>Eurotiomycetidae</taxon>
        <taxon>Eurotiales</taxon>
        <taxon>Aspergillaceae</taxon>
        <taxon>Aspergillus</taxon>
        <taxon>Aspergillus subgen. Circumdati</taxon>
    </lineage>
</organism>
<keyword evidence="2" id="KW-1185">Reference proteome</keyword>
<gene>
    <name evidence="1" type="ORF">BO66DRAFT_232874</name>
</gene>
<reference evidence="1" key="1">
    <citation type="submission" date="2018-02" db="EMBL/GenBank/DDBJ databases">
        <title>The genomes of Aspergillus section Nigri reveals drivers in fungal speciation.</title>
        <authorList>
            <consortium name="DOE Joint Genome Institute"/>
            <person name="Vesth T.C."/>
            <person name="Nybo J."/>
            <person name="Theobald S."/>
            <person name="Brandl J."/>
            <person name="Frisvad J.C."/>
            <person name="Nielsen K.F."/>
            <person name="Lyhne E.K."/>
            <person name="Kogle M.E."/>
            <person name="Kuo A."/>
            <person name="Riley R."/>
            <person name="Clum A."/>
            <person name="Nolan M."/>
            <person name="Lipzen A."/>
            <person name="Salamov A."/>
            <person name="Henrissat B."/>
            <person name="Wiebenga A."/>
            <person name="De vries R.P."/>
            <person name="Grigoriev I.V."/>
            <person name="Mortensen U.H."/>
            <person name="Andersen M.R."/>
            <person name="Baker S.E."/>
        </authorList>
    </citation>
    <scope>NUCLEOTIDE SEQUENCE</scope>
    <source>
        <strain evidence="1">CBS 121060</strain>
    </source>
</reference>
<sequence>MGHLEVDSKVQNGMLTTNFVCVGLACSWLPAVVRPTPTCRDSLLRNLIVAFIAFDLPGGPRRMEALRNHRVVDDAIPRGSSAMNDHTESTSRGEETSLRVSSSQDRAR</sequence>
<dbReference type="Proteomes" id="UP000249661">
    <property type="component" value="Unassembled WGS sequence"/>
</dbReference>
<name>A0ACD1GTR6_9EURO</name>